<dbReference type="Gene3D" id="3.40.710.10">
    <property type="entry name" value="DD-peptidase/beta-lactamase superfamily"/>
    <property type="match status" value="1"/>
</dbReference>
<dbReference type="AlphaFoldDB" id="A0A937JYI5"/>
<dbReference type="InterPro" id="IPR050789">
    <property type="entry name" value="Diverse_Enzym_Activities"/>
</dbReference>
<keyword evidence="3" id="KW-0378">Hydrolase</keyword>
<name>A0A937JYI5_9BACT</name>
<dbReference type="GO" id="GO:0016787">
    <property type="term" value="F:hydrolase activity"/>
    <property type="evidence" value="ECO:0007669"/>
    <property type="project" value="UniProtKB-KW"/>
</dbReference>
<keyword evidence="1" id="KW-0472">Membrane</keyword>
<accession>A0A937JYI5</accession>
<dbReference type="RefSeq" id="WP_202243404.1">
    <property type="nucleotide sequence ID" value="NZ_JAESIY010000003.1"/>
</dbReference>
<feature type="transmembrane region" description="Helical" evidence="1">
    <location>
        <begin position="7"/>
        <end position="25"/>
    </location>
</feature>
<feature type="domain" description="Beta-lactamase-related" evidence="2">
    <location>
        <begin position="166"/>
        <end position="447"/>
    </location>
</feature>
<dbReference type="PANTHER" id="PTHR43283:SF7">
    <property type="entry name" value="BETA-LACTAMASE-RELATED DOMAIN-CONTAINING PROTEIN"/>
    <property type="match status" value="1"/>
</dbReference>
<gene>
    <name evidence="3" type="ORF">JL102_06240</name>
</gene>
<evidence type="ECO:0000259" key="2">
    <source>
        <dbReference type="Pfam" id="PF00144"/>
    </source>
</evidence>
<comment type="caution">
    <text evidence="3">The sequence shown here is derived from an EMBL/GenBank/DDBJ whole genome shotgun (WGS) entry which is preliminary data.</text>
</comment>
<dbReference type="InterPro" id="IPR001466">
    <property type="entry name" value="Beta-lactam-related"/>
</dbReference>
<dbReference type="SUPFAM" id="SSF56601">
    <property type="entry name" value="beta-lactamase/transpeptidase-like"/>
    <property type="match status" value="1"/>
</dbReference>
<dbReference type="PANTHER" id="PTHR43283">
    <property type="entry name" value="BETA-LACTAMASE-RELATED"/>
    <property type="match status" value="1"/>
</dbReference>
<evidence type="ECO:0000313" key="3">
    <source>
        <dbReference type="EMBL" id="MBL3655719.1"/>
    </source>
</evidence>
<evidence type="ECO:0000313" key="4">
    <source>
        <dbReference type="Proteomes" id="UP000659388"/>
    </source>
</evidence>
<sequence length="458" mass="50890">MLKFFKAIIFIMLMVLLVFGVSYLWKALPIISGYGAKNLCSCVYVANRLPESVIDKELGNFPFTLGSFEVDTSDSSAYGSVWGFAKIKAIYRKGIGCTLVSEISEEEVRGQDIHVPKHKVLQDSVLWPLGNAAVYKDSSMDLKAVNQVLDEAFEETDPEKPKNTRALVVVHHGKIVAEKYASGFQINTPQLGWSMTKSVTNALVGLLVKDGKLNIHDPAPLASWAGSDPRRKITLDHLLRMSSGLEWEEVYTGPSTATNMLFSKGNMGEYASSFPLVKQPDEEWYYSSGTSNIISMIVRDATGKDYYNFVHNRLLNKIGMTSAVIEPDASGTFVGSSYMYATPRDWAKFGLLYLNDGVWGEERILPDGWVEYSSTVTPTAKEGNYGAHFWTNADPEGRPGERYYPSAPTDMYSMNGFEGQRVFILPSQDMVIVRMGQNKRGNFDFDALLKGVLAAINE</sequence>
<dbReference type="Pfam" id="PF00144">
    <property type="entry name" value="Beta-lactamase"/>
    <property type="match status" value="1"/>
</dbReference>
<evidence type="ECO:0000256" key="1">
    <source>
        <dbReference type="SAM" id="Phobius"/>
    </source>
</evidence>
<protein>
    <submittedName>
        <fullName evidence="3">Serine hydrolase</fullName>
    </submittedName>
</protein>
<keyword evidence="4" id="KW-1185">Reference proteome</keyword>
<dbReference type="Proteomes" id="UP000659388">
    <property type="component" value="Unassembled WGS sequence"/>
</dbReference>
<dbReference type="EMBL" id="JAESIY010000003">
    <property type="protein sequence ID" value="MBL3655719.1"/>
    <property type="molecule type" value="Genomic_DNA"/>
</dbReference>
<organism evidence="3 4">
    <name type="scientific">Fulvivirga sediminis</name>
    <dbReference type="NCBI Taxonomy" id="2803949"/>
    <lineage>
        <taxon>Bacteria</taxon>
        <taxon>Pseudomonadati</taxon>
        <taxon>Bacteroidota</taxon>
        <taxon>Cytophagia</taxon>
        <taxon>Cytophagales</taxon>
        <taxon>Fulvivirgaceae</taxon>
        <taxon>Fulvivirga</taxon>
    </lineage>
</organism>
<reference evidence="3" key="1">
    <citation type="submission" date="2021-01" db="EMBL/GenBank/DDBJ databases">
        <title>Fulvivirga kasyanovii gen. nov., sp nov., a novel member of the phylum Bacteroidetes isolated from seawater in a mussel farm.</title>
        <authorList>
            <person name="Zhao L.-H."/>
            <person name="Wang Z.-J."/>
        </authorList>
    </citation>
    <scope>NUCLEOTIDE SEQUENCE</scope>
    <source>
        <strain evidence="3">2943</strain>
    </source>
</reference>
<keyword evidence="1" id="KW-1133">Transmembrane helix</keyword>
<proteinExistence type="predicted"/>
<keyword evidence="1" id="KW-0812">Transmembrane</keyword>
<dbReference type="InterPro" id="IPR012338">
    <property type="entry name" value="Beta-lactam/transpept-like"/>
</dbReference>